<sequence>MGNRSFEDMSKELDDARRAYNNCVIKSENAEGALRAWKSDGRSPSSAEGQRLTGEVGTALRDRAAADARVQQLQLLQQVEHDVQLRASDVKIYTDLCNEHGEEIADQIWLSLRPMQSPTNATSVPTGRPAVHTPGDSQPSSSLASAPNDAPGAQTSAPGHSNAEITDEDLRHIAATITEDRRIISNLKAEQETTMERLVYADGILGDEDLCDSLMVELDSIQLDINMVNRILRHHQLKQSYMEMIVRTARAGSVGGW</sequence>
<proteinExistence type="predicted"/>
<name>A0ACC2IJ78_9PLEO</name>
<reference evidence="1" key="1">
    <citation type="submission" date="2022-11" db="EMBL/GenBank/DDBJ databases">
        <title>Genome Sequence of Boeremia exigua.</title>
        <authorList>
            <person name="Buettner E."/>
        </authorList>
    </citation>
    <scope>NUCLEOTIDE SEQUENCE</scope>
    <source>
        <strain evidence="1">CU02</strain>
    </source>
</reference>
<evidence type="ECO:0000313" key="1">
    <source>
        <dbReference type="EMBL" id="KAJ8115225.1"/>
    </source>
</evidence>
<comment type="caution">
    <text evidence="1">The sequence shown here is derived from an EMBL/GenBank/DDBJ whole genome shotgun (WGS) entry which is preliminary data.</text>
</comment>
<keyword evidence="2" id="KW-1185">Reference proteome</keyword>
<evidence type="ECO:0000313" key="2">
    <source>
        <dbReference type="Proteomes" id="UP001153331"/>
    </source>
</evidence>
<gene>
    <name evidence="1" type="ORF">OPT61_g3076</name>
</gene>
<protein>
    <submittedName>
        <fullName evidence="1">Uncharacterized protein</fullName>
    </submittedName>
</protein>
<dbReference type="Proteomes" id="UP001153331">
    <property type="component" value="Unassembled WGS sequence"/>
</dbReference>
<dbReference type="EMBL" id="JAPHNI010000151">
    <property type="protein sequence ID" value="KAJ8115225.1"/>
    <property type="molecule type" value="Genomic_DNA"/>
</dbReference>
<organism evidence="1 2">
    <name type="scientific">Boeremia exigua</name>
    <dbReference type="NCBI Taxonomy" id="749465"/>
    <lineage>
        <taxon>Eukaryota</taxon>
        <taxon>Fungi</taxon>
        <taxon>Dikarya</taxon>
        <taxon>Ascomycota</taxon>
        <taxon>Pezizomycotina</taxon>
        <taxon>Dothideomycetes</taxon>
        <taxon>Pleosporomycetidae</taxon>
        <taxon>Pleosporales</taxon>
        <taxon>Pleosporineae</taxon>
        <taxon>Didymellaceae</taxon>
        <taxon>Boeremia</taxon>
    </lineage>
</organism>
<accession>A0ACC2IJ78</accession>